<evidence type="ECO:0000313" key="3">
    <source>
        <dbReference type="EMBL" id="PWI76515.1"/>
    </source>
</evidence>
<evidence type="ECO:0000256" key="1">
    <source>
        <dbReference type="SAM" id="MobiDB-lite"/>
    </source>
</evidence>
<evidence type="ECO:0000313" key="4">
    <source>
        <dbReference type="Proteomes" id="UP000245956"/>
    </source>
</evidence>
<sequence length="127" mass="14201">MQYTEGPSARDPQPPRLVHAPMTMTMAMTSCWNHDTCVVALLQVPPTARRLARPVLGTTRERQANERAPWLRRECSSVHEQHAMHDKPNGGGVRPQPPPPPPQKRPPGRQGSAGTWTWQPRHPCLAL</sequence>
<reference evidence="2 5" key="4">
    <citation type="journal article" date="2024" name="Microbiol. Resour. Announc.">
        <title>Genome annotations for the ascomycete fungi Trichoderma harzianum, Trichoderma aggressivum, and Purpureocillium lilacinum.</title>
        <authorList>
            <person name="Beijen E.P.W."/>
            <person name="Ohm R.A."/>
        </authorList>
    </citation>
    <scope>NUCLEOTIDE SEQUENCE [LARGE SCALE GENOMIC DNA]</scope>
    <source>
        <strain evidence="2 5">CBS 150709</strain>
    </source>
</reference>
<reference evidence="3 4" key="2">
    <citation type="journal article" date="2016" name="Front. Microbiol.">
        <title>Genome and transcriptome sequences reveal the specific parasitism of the nematophagous Purpureocillium lilacinum 36-1.</title>
        <authorList>
            <person name="Xie J."/>
            <person name="Li S."/>
            <person name="Mo C."/>
            <person name="Xiao X."/>
            <person name="Peng D."/>
            <person name="Wang G."/>
            <person name="Xiao Y."/>
        </authorList>
    </citation>
    <scope>NUCLEOTIDE SEQUENCE [LARGE SCALE GENOMIC DNA]</scope>
    <source>
        <strain evidence="3 4">36-1</strain>
    </source>
</reference>
<dbReference type="Proteomes" id="UP001287286">
    <property type="component" value="Unassembled WGS sequence"/>
</dbReference>
<evidence type="ECO:0000313" key="5">
    <source>
        <dbReference type="Proteomes" id="UP001287286"/>
    </source>
</evidence>
<evidence type="ECO:0000313" key="2">
    <source>
        <dbReference type="EMBL" id="KAK4093171.1"/>
    </source>
</evidence>
<accession>A0A2U3EPU6</accession>
<dbReference type="Proteomes" id="UP000245956">
    <property type="component" value="Unassembled WGS sequence"/>
</dbReference>
<feature type="compositionally biased region" description="Basic and acidic residues" evidence="1">
    <location>
        <begin position="59"/>
        <end position="88"/>
    </location>
</feature>
<name>A0A2U3EPU6_PURLI</name>
<reference evidence="3" key="1">
    <citation type="submission" date="2015-05" db="EMBL/GenBank/DDBJ databases">
        <authorList>
            <person name="Wang D.B."/>
            <person name="Wang M."/>
        </authorList>
    </citation>
    <scope>NUCLEOTIDE SEQUENCE</scope>
    <source>
        <strain evidence="3">36-1</strain>
    </source>
</reference>
<comment type="caution">
    <text evidence="3">The sequence shown here is derived from an EMBL/GenBank/DDBJ whole genome shotgun (WGS) entry which is preliminary data.</text>
</comment>
<reference evidence="2" key="3">
    <citation type="submission" date="2023-11" db="EMBL/GenBank/DDBJ databases">
        <authorList>
            <person name="Beijen E."/>
            <person name="Ohm R.A."/>
        </authorList>
    </citation>
    <scope>NUCLEOTIDE SEQUENCE</scope>
    <source>
        <strain evidence="2">CBS 150709</strain>
    </source>
</reference>
<feature type="region of interest" description="Disordered" evidence="1">
    <location>
        <begin position="54"/>
        <end position="127"/>
    </location>
</feature>
<protein>
    <submittedName>
        <fullName evidence="3">Uncharacterized protein</fullName>
    </submittedName>
</protein>
<dbReference type="EMBL" id="JAWRVI010000006">
    <property type="protein sequence ID" value="KAK4093171.1"/>
    <property type="molecule type" value="Genomic_DNA"/>
</dbReference>
<gene>
    <name evidence="3" type="ORF">PCL_03709</name>
    <name evidence="2" type="ORF">Purlil1_2328</name>
</gene>
<proteinExistence type="predicted"/>
<organism evidence="3 4">
    <name type="scientific">Purpureocillium lilacinum</name>
    <name type="common">Paecilomyces lilacinus</name>
    <dbReference type="NCBI Taxonomy" id="33203"/>
    <lineage>
        <taxon>Eukaryota</taxon>
        <taxon>Fungi</taxon>
        <taxon>Dikarya</taxon>
        <taxon>Ascomycota</taxon>
        <taxon>Pezizomycotina</taxon>
        <taxon>Sordariomycetes</taxon>
        <taxon>Hypocreomycetidae</taxon>
        <taxon>Hypocreales</taxon>
        <taxon>Ophiocordycipitaceae</taxon>
        <taxon>Purpureocillium</taxon>
    </lineage>
</organism>
<feature type="compositionally biased region" description="Pro residues" evidence="1">
    <location>
        <begin position="95"/>
        <end position="105"/>
    </location>
</feature>
<keyword evidence="5" id="KW-1185">Reference proteome</keyword>
<dbReference type="EMBL" id="LCWV01000001">
    <property type="protein sequence ID" value="PWI76515.1"/>
    <property type="molecule type" value="Genomic_DNA"/>
</dbReference>
<dbReference type="AlphaFoldDB" id="A0A2U3EPU6"/>